<dbReference type="OrthoDB" id="667051at2759"/>
<evidence type="ECO:0000313" key="2">
    <source>
        <dbReference type="EMBL" id="KAG6534732.1"/>
    </source>
</evidence>
<feature type="compositionally biased region" description="Basic and acidic residues" evidence="1">
    <location>
        <begin position="80"/>
        <end position="91"/>
    </location>
</feature>
<feature type="compositionally biased region" description="Low complexity" evidence="1">
    <location>
        <begin position="241"/>
        <end position="250"/>
    </location>
</feature>
<dbReference type="Proteomes" id="UP000734854">
    <property type="component" value="Unassembled WGS sequence"/>
</dbReference>
<evidence type="ECO:0008006" key="4">
    <source>
        <dbReference type="Google" id="ProtNLM"/>
    </source>
</evidence>
<feature type="compositionally biased region" description="Low complexity" evidence="1">
    <location>
        <begin position="141"/>
        <end position="168"/>
    </location>
</feature>
<organism evidence="2 3">
    <name type="scientific">Zingiber officinale</name>
    <name type="common">Ginger</name>
    <name type="synonym">Amomum zingiber</name>
    <dbReference type="NCBI Taxonomy" id="94328"/>
    <lineage>
        <taxon>Eukaryota</taxon>
        <taxon>Viridiplantae</taxon>
        <taxon>Streptophyta</taxon>
        <taxon>Embryophyta</taxon>
        <taxon>Tracheophyta</taxon>
        <taxon>Spermatophyta</taxon>
        <taxon>Magnoliopsida</taxon>
        <taxon>Liliopsida</taxon>
        <taxon>Zingiberales</taxon>
        <taxon>Zingiberaceae</taxon>
        <taxon>Zingiber</taxon>
    </lineage>
</organism>
<dbReference type="PANTHER" id="PTHR33095:SF81">
    <property type="entry name" value="OS07G0619500 PROTEIN"/>
    <property type="match status" value="1"/>
</dbReference>
<feature type="region of interest" description="Disordered" evidence="1">
    <location>
        <begin position="64"/>
        <end position="91"/>
    </location>
</feature>
<feature type="region of interest" description="Disordered" evidence="1">
    <location>
        <begin position="141"/>
        <end position="257"/>
    </location>
</feature>
<name>A0A8J5LXD1_ZINOF</name>
<accession>A0A8J5LXD1</accession>
<comment type="caution">
    <text evidence="2">The sequence shown here is derived from an EMBL/GenBank/DDBJ whole genome shotgun (WGS) entry which is preliminary data.</text>
</comment>
<protein>
    <recommendedName>
        <fullName evidence="4">Calmodulin-binding protein</fullName>
    </recommendedName>
</protein>
<gene>
    <name evidence="2" type="ORF">ZIOFF_008635</name>
</gene>
<dbReference type="PANTHER" id="PTHR33095">
    <property type="entry name" value="OS07G0619500 PROTEIN"/>
    <property type="match status" value="1"/>
</dbReference>
<evidence type="ECO:0000256" key="1">
    <source>
        <dbReference type="SAM" id="MobiDB-lite"/>
    </source>
</evidence>
<reference evidence="2 3" key="1">
    <citation type="submission" date="2020-08" db="EMBL/GenBank/DDBJ databases">
        <title>Plant Genome Project.</title>
        <authorList>
            <person name="Zhang R.-G."/>
        </authorList>
    </citation>
    <scope>NUCLEOTIDE SEQUENCE [LARGE SCALE GENOMIC DNA]</scope>
    <source>
        <tissue evidence="2">Rhizome</tissue>
    </source>
</reference>
<sequence>MEVVVSAPDFHLDSACTTPYVSAPSSPKHHSGKPFDFFRHYTSAPTSPTRASLLYAHFDAVASARSPPPPPPASSGVPFHWEEKPGTPKSCEAKEDGEFAFDGAYEFSFDFSGHLDKDGLPALTAADELFEEGKIRPLKLPPRLRLQASTDDGSSRASSPSSSRGLWSPRHRGRVEAQEECDPFAAAMVEATRERGREREKAPPPDSLPPSSFSRSRKGSRSLSPLRGVGRFFKSTMTPNSPSSAAPAAPLKNGNGSKKWRLKDLLLFRSASEGRATGNRSKDPLRKYTLLPSLNNRVEHSEKLDSKNSSFRSSTDGSGSIRTASSFSHQMHYSTNRAAAEEHRRKTALPYRQSFFGCLRFNPALLSITKGFARQ</sequence>
<keyword evidence="3" id="KW-1185">Reference proteome</keyword>
<evidence type="ECO:0000313" key="3">
    <source>
        <dbReference type="Proteomes" id="UP000734854"/>
    </source>
</evidence>
<feature type="region of interest" description="Disordered" evidence="1">
    <location>
        <begin position="299"/>
        <end position="325"/>
    </location>
</feature>
<dbReference type="Pfam" id="PF07816">
    <property type="entry name" value="DUF1645"/>
    <property type="match status" value="1"/>
</dbReference>
<dbReference type="InterPro" id="IPR012442">
    <property type="entry name" value="DUF1645_plant"/>
</dbReference>
<feature type="compositionally biased region" description="Low complexity" evidence="1">
    <location>
        <begin position="309"/>
        <end position="320"/>
    </location>
</feature>
<proteinExistence type="predicted"/>
<dbReference type="EMBL" id="JACMSC010000002">
    <property type="protein sequence ID" value="KAG6534732.1"/>
    <property type="molecule type" value="Genomic_DNA"/>
</dbReference>
<feature type="compositionally biased region" description="Basic and acidic residues" evidence="1">
    <location>
        <begin position="191"/>
        <end position="203"/>
    </location>
</feature>
<dbReference type="AlphaFoldDB" id="A0A8J5LXD1"/>